<dbReference type="EMBL" id="PEZT01000023">
    <property type="protein sequence ID" value="PIS08992.1"/>
    <property type="molecule type" value="Genomic_DNA"/>
</dbReference>
<dbReference type="AlphaFoldDB" id="A0A2H0W8L0"/>
<protein>
    <recommendedName>
        <fullName evidence="4">Glycosyltransferase RgtA/B/C/D-like domain-containing protein</fullName>
    </recommendedName>
</protein>
<feature type="transmembrane region" description="Helical" evidence="1">
    <location>
        <begin position="265"/>
        <end position="285"/>
    </location>
</feature>
<feature type="transmembrane region" description="Helical" evidence="1">
    <location>
        <begin position="7"/>
        <end position="26"/>
    </location>
</feature>
<evidence type="ECO:0000256" key="1">
    <source>
        <dbReference type="SAM" id="Phobius"/>
    </source>
</evidence>
<feature type="transmembrane region" description="Helical" evidence="1">
    <location>
        <begin position="238"/>
        <end position="259"/>
    </location>
</feature>
<feature type="transmembrane region" description="Helical" evidence="1">
    <location>
        <begin position="363"/>
        <end position="380"/>
    </location>
</feature>
<organism evidence="2 3">
    <name type="scientific">Candidatus Beckwithbacteria bacterium CG10_big_fil_rev_8_21_14_0_10_34_10</name>
    <dbReference type="NCBI Taxonomy" id="1974495"/>
    <lineage>
        <taxon>Bacteria</taxon>
        <taxon>Candidatus Beckwithiibacteriota</taxon>
    </lineage>
</organism>
<gene>
    <name evidence="2" type="ORF">COT75_03980</name>
</gene>
<feature type="transmembrane region" description="Helical" evidence="1">
    <location>
        <begin position="133"/>
        <end position="152"/>
    </location>
</feature>
<feature type="transmembrane region" description="Helical" evidence="1">
    <location>
        <begin position="198"/>
        <end position="217"/>
    </location>
</feature>
<keyword evidence="1" id="KW-0472">Membrane</keyword>
<name>A0A2H0W8L0_9BACT</name>
<sequence>MFFKSKLYIFLFLFSFSIFLFLVLTVKDRAFFVRDDYSVLQVASDFSFKKIFLPHAEHFYPLSRLLFWLQFDFFKLDFFKYLRVNFFYHLLNIWLVFFILKGITKDKMVALFGFMAAFIGSSYKVFITLANQTWVLEAFFSLVSLLFLILFYQKKKLIFYWLSILGGILALLTYTVGFAVLVVVFLTTILFFSKQNKLAFFVLILFLFFAGLFFTFADKSYLSPNIKMFDLNNLIACLRIVAAGFWSGAFLGQVFPWVYFFNSHILNYFLIFLILGFLILFFIRSRKKPSFLNKSNRFYSSLIFLFVLFHFFIIGWVRNSNLGYALSPQYNYFPRVLFIIGLFFGLNIYFLKNKHFKKRRLNLLFLISLWFLVNQSFYFIHEVNRWEKRALYTKKYINNLGYIFSKSYPVLDLNLPDSISPDLKYSDFNYLFFPEKKVIFLKKEDIDKEKYLRLIESDKKIYRFYNRAFSGFDIKHY</sequence>
<feature type="transmembrane region" description="Helical" evidence="1">
    <location>
        <begin position="332"/>
        <end position="351"/>
    </location>
</feature>
<evidence type="ECO:0000313" key="3">
    <source>
        <dbReference type="Proteomes" id="UP000230093"/>
    </source>
</evidence>
<evidence type="ECO:0000313" key="2">
    <source>
        <dbReference type="EMBL" id="PIS08992.1"/>
    </source>
</evidence>
<feature type="transmembrane region" description="Helical" evidence="1">
    <location>
        <begin position="159"/>
        <end position="192"/>
    </location>
</feature>
<reference evidence="3" key="1">
    <citation type="submission" date="2017-09" db="EMBL/GenBank/DDBJ databases">
        <title>Depth-based differentiation of microbial function through sediment-hosted aquifers and enrichment of novel symbionts in the deep terrestrial subsurface.</title>
        <authorList>
            <person name="Probst A.J."/>
            <person name="Ladd B."/>
            <person name="Jarett J.K."/>
            <person name="Geller-Mcgrath D.E."/>
            <person name="Sieber C.M.K."/>
            <person name="Emerson J.B."/>
            <person name="Anantharaman K."/>
            <person name="Thomas B.C."/>
            <person name="Malmstrom R."/>
            <person name="Stieglmeier M."/>
            <person name="Klingl A."/>
            <person name="Woyke T."/>
            <person name="Ryan C.M."/>
            <person name="Banfield J.F."/>
        </authorList>
    </citation>
    <scope>NUCLEOTIDE SEQUENCE [LARGE SCALE GENOMIC DNA]</scope>
</reference>
<dbReference type="Proteomes" id="UP000230093">
    <property type="component" value="Unassembled WGS sequence"/>
</dbReference>
<feature type="transmembrane region" description="Helical" evidence="1">
    <location>
        <begin position="297"/>
        <end position="317"/>
    </location>
</feature>
<keyword evidence="1" id="KW-0812">Transmembrane</keyword>
<accession>A0A2H0W8L0</accession>
<proteinExistence type="predicted"/>
<keyword evidence="1" id="KW-1133">Transmembrane helix</keyword>
<evidence type="ECO:0008006" key="4">
    <source>
        <dbReference type="Google" id="ProtNLM"/>
    </source>
</evidence>
<comment type="caution">
    <text evidence="2">The sequence shown here is derived from an EMBL/GenBank/DDBJ whole genome shotgun (WGS) entry which is preliminary data.</text>
</comment>
<feature type="transmembrane region" description="Helical" evidence="1">
    <location>
        <begin position="81"/>
        <end position="100"/>
    </location>
</feature>
<feature type="transmembrane region" description="Helical" evidence="1">
    <location>
        <begin position="109"/>
        <end position="127"/>
    </location>
</feature>